<gene>
    <name evidence="1" type="ORF">AYR63_07090</name>
</gene>
<accession>A0A1B2IXZ9</accession>
<name>A0A1B2IXZ9_9LACO</name>
<sequence>MSLVDLSYKRNEKRSFHEYSRTVTITQYTPAYALARLTEMIVNLDENNDDYYQATVEWLGIDKKLKNKPNAEA</sequence>
<protein>
    <submittedName>
        <fullName evidence="1">Uncharacterized protein</fullName>
    </submittedName>
</protein>
<proteinExistence type="predicted"/>
<reference evidence="1 2" key="1">
    <citation type="submission" date="2016-03" db="EMBL/GenBank/DDBJ databases">
        <title>Pediococcus and Lactobacillus from brewery environment - whole genome sequencing and assembly.</title>
        <authorList>
            <person name="Behr J."/>
            <person name="Geissler A.J."/>
            <person name="Vogel R.F."/>
        </authorList>
    </citation>
    <scope>NUCLEOTIDE SEQUENCE [LARGE SCALE GENOMIC DNA]</scope>
    <source>
        <strain evidence="1 2">TMW 1.1995</strain>
    </source>
</reference>
<dbReference type="STRING" id="240427.AYR62_11115"/>
<dbReference type="KEGG" id="lpd:AYR62_11115"/>
<dbReference type="EMBL" id="CP014924">
    <property type="protein sequence ID" value="ANZ66917.1"/>
    <property type="molecule type" value="Genomic_DNA"/>
</dbReference>
<dbReference type="AlphaFoldDB" id="A0A1B2IXZ9"/>
<dbReference type="Proteomes" id="UP000093267">
    <property type="component" value="Chromosome"/>
</dbReference>
<organism evidence="1 2">
    <name type="scientific">Secundilactobacillus paracollinoides</name>
    <dbReference type="NCBI Taxonomy" id="240427"/>
    <lineage>
        <taxon>Bacteria</taxon>
        <taxon>Bacillati</taxon>
        <taxon>Bacillota</taxon>
        <taxon>Bacilli</taxon>
        <taxon>Lactobacillales</taxon>
        <taxon>Lactobacillaceae</taxon>
        <taxon>Secundilactobacillus</taxon>
    </lineage>
</organism>
<keyword evidence="2" id="KW-1185">Reference proteome</keyword>
<evidence type="ECO:0000313" key="2">
    <source>
        <dbReference type="Proteomes" id="UP000093267"/>
    </source>
</evidence>
<evidence type="ECO:0000313" key="1">
    <source>
        <dbReference type="EMBL" id="ANZ66917.1"/>
    </source>
</evidence>